<dbReference type="InterPro" id="IPR038247">
    <property type="entry name" value="Jag_N_dom_sf"/>
</dbReference>
<evidence type="ECO:0000256" key="2">
    <source>
        <dbReference type="ARBA" id="ARBA00022884"/>
    </source>
</evidence>
<proteinExistence type="inferred from homology"/>
<dbReference type="GO" id="GO:0009252">
    <property type="term" value="P:peptidoglycan biosynthetic process"/>
    <property type="evidence" value="ECO:0007669"/>
    <property type="project" value="UniProtKB-UniRule"/>
</dbReference>
<feature type="compositionally biased region" description="Low complexity" evidence="7">
    <location>
        <begin position="93"/>
        <end position="104"/>
    </location>
</feature>
<feature type="domain" description="R3H" evidence="8">
    <location>
        <begin position="249"/>
        <end position="315"/>
    </location>
</feature>
<accession>A0A0D8HGX8</accession>
<dbReference type="PANTHER" id="PTHR35800:SF1">
    <property type="entry name" value="RNA-BINDING PROTEIN KHPB"/>
    <property type="match status" value="1"/>
</dbReference>
<keyword evidence="10" id="KW-1185">Reference proteome</keyword>
<dbReference type="HAMAP" id="MF_00867">
    <property type="entry name" value="KhpB"/>
    <property type="match status" value="1"/>
</dbReference>
<dbReference type="PROSITE" id="PS51061">
    <property type="entry name" value="R3H"/>
    <property type="match status" value="1"/>
</dbReference>
<keyword evidence="4 6" id="KW-0143">Chaperone</keyword>
<evidence type="ECO:0000256" key="7">
    <source>
        <dbReference type="SAM" id="MobiDB-lite"/>
    </source>
</evidence>
<dbReference type="Gene3D" id="3.30.30.80">
    <property type="entry name" value="probable RNA-binding protein from clostridium symbiosum atcc 14940"/>
    <property type="match status" value="1"/>
</dbReference>
<name>A0A0D8HGX8_9ACTN</name>
<feature type="compositionally biased region" description="Basic and acidic residues" evidence="7">
    <location>
        <begin position="117"/>
        <end position="141"/>
    </location>
</feature>
<dbReference type="EMBL" id="JXYS01000062">
    <property type="protein sequence ID" value="KJF17178.1"/>
    <property type="molecule type" value="Genomic_DNA"/>
</dbReference>
<dbReference type="InterPro" id="IPR036867">
    <property type="entry name" value="R3H_dom_sf"/>
</dbReference>
<feature type="region of interest" description="Disordered" evidence="7">
    <location>
        <begin position="53"/>
        <end position="152"/>
    </location>
</feature>
<keyword evidence="3 6" id="KW-0133">Cell shape</keyword>
<comment type="caution">
    <text evidence="6">Lacks conserved residue(s) required for the propagation of feature annotation.</text>
</comment>
<dbReference type="GO" id="GO:0005737">
    <property type="term" value="C:cytoplasm"/>
    <property type="evidence" value="ECO:0007669"/>
    <property type="project" value="UniProtKB-SubCell"/>
</dbReference>
<dbReference type="SMART" id="SM00393">
    <property type="entry name" value="R3H"/>
    <property type="match status" value="1"/>
</dbReference>
<dbReference type="Gene3D" id="3.30.300.20">
    <property type="match status" value="1"/>
</dbReference>
<dbReference type="InterPro" id="IPR032782">
    <property type="entry name" value="KhpB_N"/>
</dbReference>
<evidence type="ECO:0000256" key="6">
    <source>
        <dbReference type="HAMAP-Rule" id="MF_00867"/>
    </source>
</evidence>
<evidence type="ECO:0000313" key="9">
    <source>
        <dbReference type="EMBL" id="KJF17178.1"/>
    </source>
</evidence>
<keyword evidence="2 6" id="KW-0694">RNA-binding</keyword>
<dbReference type="InterPro" id="IPR015946">
    <property type="entry name" value="KH_dom-like_a/b"/>
</dbReference>
<comment type="subunit">
    <text evidence="6">Forms a complex with KhpA.</text>
</comment>
<dbReference type="InterPro" id="IPR001374">
    <property type="entry name" value="R3H_dom"/>
</dbReference>
<keyword evidence="1 6" id="KW-0963">Cytoplasm</keyword>
<evidence type="ECO:0000256" key="3">
    <source>
        <dbReference type="ARBA" id="ARBA00022960"/>
    </source>
</evidence>
<comment type="subcellular location">
    <subcellularLocation>
        <location evidence="6">Cytoplasm</location>
    </subcellularLocation>
</comment>
<evidence type="ECO:0000256" key="5">
    <source>
        <dbReference type="ARBA" id="ARBA00023316"/>
    </source>
</evidence>
<dbReference type="Proteomes" id="UP000032360">
    <property type="component" value="Unassembled WGS sequence"/>
</dbReference>
<dbReference type="InterPro" id="IPR039247">
    <property type="entry name" value="KhpB"/>
</dbReference>
<reference evidence="9 10" key="1">
    <citation type="submission" date="2015-01" db="EMBL/GenBank/DDBJ databases">
        <title>Draft genome of the acidophilic iron oxidizer Acidithrix ferrooxidans strain Py-F3.</title>
        <authorList>
            <person name="Poehlein A."/>
            <person name="Eisen S."/>
            <person name="Schloemann M."/>
            <person name="Johnson B.D."/>
            <person name="Daniel R."/>
            <person name="Muehling M."/>
        </authorList>
    </citation>
    <scope>NUCLEOTIDE SEQUENCE [LARGE SCALE GENOMIC DNA]</scope>
    <source>
        <strain evidence="9 10">Py-F3</strain>
    </source>
</reference>
<protein>
    <recommendedName>
        <fullName evidence="6">RNA-binding protein KhpB</fullName>
    </recommendedName>
    <alternativeName>
        <fullName evidence="6">RNA-binding protein EloR</fullName>
    </alternativeName>
</protein>
<dbReference type="SMART" id="SM01245">
    <property type="entry name" value="Jag_N"/>
    <property type="match status" value="1"/>
</dbReference>
<evidence type="ECO:0000259" key="8">
    <source>
        <dbReference type="PROSITE" id="PS51061"/>
    </source>
</evidence>
<dbReference type="AlphaFoldDB" id="A0A0D8HGX8"/>
<dbReference type="Gene3D" id="3.30.1370.50">
    <property type="entry name" value="R3H-like domain"/>
    <property type="match status" value="1"/>
</dbReference>
<dbReference type="Pfam" id="PF01424">
    <property type="entry name" value="R3H"/>
    <property type="match status" value="1"/>
</dbReference>
<dbReference type="RefSeq" id="WP_052605635.1">
    <property type="nucleotide sequence ID" value="NZ_JXYS01000062.1"/>
</dbReference>
<dbReference type="STRING" id="1280514.AXFE_19890"/>
<organism evidence="9 10">
    <name type="scientific">Acidithrix ferrooxidans</name>
    <dbReference type="NCBI Taxonomy" id="1280514"/>
    <lineage>
        <taxon>Bacteria</taxon>
        <taxon>Bacillati</taxon>
        <taxon>Actinomycetota</taxon>
        <taxon>Acidimicrobiia</taxon>
        <taxon>Acidimicrobiales</taxon>
        <taxon>Acidimicrobiaceae</taxon>
        <taxon>Acidithrix</taxon>
    </lineage>
</organism>
<dbReference type="CDD" id="cd02644">
    <property type="entry name" value="R3H_jag"/>
    <property type="match status" value="1"/>
</dbReference>
<dbReference type="PANTHER" id="PTHR35800">
    <property type="entry name" value="PROTEIN JAG"/>
    <property type="match status" value="1"/>
</dbReference>
<sequence length="331" mass="37329">MEWVETTGRSVEEAMTAALDLLGVDESEIDFEVLEEPKTGMFGRTKREARIRVRVKPNIPRSKDAARRTRRRRERPGGSSERTSTSNERPTASNSSTHTSSNGRGRSEAASINNEKNNYEKSDVVEERETPAREVSNERNGRRVPTKMTEEDYQDEVEEAIPLVDQAGAAQEFLAGLMREFHIPGQISVSSMEDDQISIDITGDANFGLLIGPKGLVMASVQELARASVQNRFRRANARINVDIAGFRERRRTSLEAFAISVANQVKVSDRQKALEAMNSSDRKIVHDVLNDMEGIFTRSEGREPRRYVVVSPRPWESNGDSEDFDRDRDR</sequence>
<dbReference type="SUPFAM" id="SSF82708">
    <property type="entry name" value="R3H domain"/>
    <property type="match status" value="1"/>
</dbReference>
<comment type="domain">
    <text evidence="6">Has an N-terminal Jag-N domain and 2 RNA-binding domains (KH and R3H).</text>
</comment>
<comment type="function">
    <text evidence="6">A probable RNA chaperone. Forms a complex with KhpA which binds to cellular RNA and controls its expression. Plays a role in peptidoglycan (PG) homeostasis and cell length regulation.</text>
</comment>
<dbReference type="InterPro" id="IPR034079">
    <property type="entry name" value="R3H_KhpB"/>
</dbReference>
<evidence type="ECO:0000256" key="4">
    <source>
        <dbReference type="ARBA" id="ARBA00023186"/>
    </source>
</evidence>
<comment type="caution">
    <text evidence="9">The sequence shown here is derived from an EMBL/GenBank/DDBJ whole genome shotgun (WGS) entry which is preliminary data.</text>
</comment>
<gene>
    <name evidence="6" type="primary">khpB</name>
    <name evidence="6" type="synonym">eloR</name>
    <name evidence="9" type="ORF">AXFE_19890</name>
</gene>
<dbReference type="NCBIfam" id="NF041568">
    <property type="entry name" value="Jag_EloR"/>
    <property type="match status" value="1"/>
</dbReference>
<dbReference type="Pfam" id="PF14804">
    <property type="entry name" value="Jag_N"/>
    <property type="match status" value="1"/>
</dbReference>
<comment type="similarity">
    <text evidence="6">Belongs to the KhpB RNA-binding protein family.</text>
</comment>
<dbReference type="OrthoDB" id="9794483at2"/>
<keyword evidence="5 6" id="KW-0961">Cell wall biogenesis/degradation</keyword>
<dbReference type="GO" id="GO:0071555">
    <property type="term" value="P:cell wall organization"/>
    <property type="evidence" value="ECO:0007669"/>
    <property type="project" value="UniProtKB-KW"/>
</dbReference>
<dbReference type="GO" id="GO:0008360">
    <property type="term" value="P:regulation of cell shape"/>
    <property type="evidence" value="ECO:0007669"/>
    <property type="project" value="UniProtKB-KW"/>
</dbReference>
<dbReference type="GO" id="GO:0003723">
    <property type="term" value="F:RNA binding"/>
    <property type="evidence" value="ECO:0007669"/>
    <property type="project" value="UniProtKB-UniRule"/>
</dbReference>
<evidence type="ECO:0000256" key="1">
    <source>
        <dbReference type="ARBA" id="ARBA00022490"/>
    </source>
</evidence>
<evidence type="ECO:0000313" key="10">
    <source>
        <dbReference type="Proteomes" id="UP000032360"/>
    </source>
</evidence>